<reference evidence="1" key="1">
    <citation type="submission" date="2022-01" db="EMBL/GenBank/DDBJ databases">
        <authorList>
            <person name="Lagorce A."/>
        </authorList>
    </citation>
    <scope>NUCLEOTIDE SEQUENCE</scope>
    <source>
        <strain evidence="1">Th15_F1_A12</strain>
    </source>
</reference>
<evidence type="ECO:0000313" key="2">
    <source>
        <dbReference type="Proteomes" id="UP001295462"/>
    </source>
</evidence>
<protein>
    <submittedName>
        <fullName evidence="1">Uncharacterized protein</fullName>
    </submittedName>
</protein>
<accession>A0AAU9QNE2</accession>
<dbReference type="AlphaFoldDB" id="A0AAU9QNE2"/>
<name>A0AAU9QNE2_9VIBR</name>
<gene>
    <name evidence="1" type="ORF">THF1A12_200057</name>
</gene>
<dbReference type="Proteomes" id="UP001295462">
    <property type="component" value="Unassembled WGS sequence"/>
</dbReference>
<dbReference type="EMBL" id="CAKMUD010000073">
    <property type="protein sequence ID" value="CAH1588419.1"/>
    <property type="molecule type" value="Genomic_DNA"/>
</dbReference>
<comment type="caution">
    <text evidence="1">The sequence shown here is derived from an EMBL/GenBank/DDBJ whole genome shotgun (WGS) entry which is preliminary data.</text>
</comment>
<proteinExistence type="predicted"/>
<evidence type="ECO:0000313" key="1">
    <source>
        <dbReference type="EMBL" id="CAH1588419.1"/>
    </source>
</evidence>
<sequence>MNLFEHYFRHYFVIKASLRVEIVHLKTNEKDGIKNENNSTPRLIQFGSRKHFIGNTTRH</sequence>
<organism evidence="1 2">
    <name type="scientific">Vibrio jasicida</name>
    <dbReference type="NCBI Taxonomy" id="766224"/>
    <lineage>
        <taxon>Bacteria</taxon>
        <taxon>Pseudomonadati</taxon>
        <taxon>Pseudomonadota</taxon>
        <taxon>Gammaproteobacteria</taxon>
        <taxon>Vibrionales</taxon>
        <taxon>Vibrionaceae</taxon>
        <taxon>Vibrio</taxon>
    </lineage>
</organism>